<name>A0A9N9CZK8_9GLOM</name>
<dbReference type="OrthoDB" id="2415221at2759"/>
<keyword evidence="2" id="KW-1185">Reference proteome</keyword>
<dbReference type="AlphaFoldDB" id="A0A9N9CZK8"/>
<evidence type="ECO:0000313" key="2">
    <source>
        <dbReference type="Proteomes" id="UP000789572"/>
    </source>
</evidence>
<reference evidence="1" key="1">
    <citation type="submission" date="2021-06" db="EMBL/GenBank/DDBJ databases">
        <authorList>
            <person name="Kallberg Y."/>
            <person name="Tangrot J."/>
            <person name="Rosling A."/>
        </authorList>
    </citation>
    <scope>NUCLEOTIDE SEQUENCE</scope>
    <source>
        <strain evidence="1">IA702</strain>
    </source>
</reference>
<accession>A0A9N9CZK8</accession>
<dbReference type="InterPro" id="IPR027417">
    <property type="entry name" value="P-loop_NTPase"/>
</dbReference>
<evidence type="ECO:0000313" key="1">
    <source>
        <dbReference type="EMBL" id="CAG8616901.1"/>
    </source>
</evidence>
<organism evidence="1 2">
    <name type="scientific">Paraglomus occultum</name>
    <dbReference type="NCBI Taxonomy" id="144539"/>
    <lineage>
        <taxon>Eukaryota</taxon>
        <taxon>Fungi</taxon>
        <taxon>Fungi incertae sedis</taxon>
        <taxon>Mucoromycota</taxon>
        <taxon>Glomeromycotina</taxon>
        <taxon>Glomeromycetes</taxon>
        <taxon>Paraglomerales</taxon>
        <taxon>Paraglomeraceae</taxon>
        <taxon>Paraglomus</taxon>
    </lineage>
</organism>
<dbReference type="Proteomes" id="UP000789572">
    <property type="component" value="Unassembled WGS sequence"/>
</dbReference>
<sequence length="506" mass="58408">MRKENPALYEKWLKSQQGSVSLSDPGRIQKLREQFGYTPRLGEIGGTTYREEAFTNFEGVDVNSNLTFKRLETVTKLHSHLQNVRFLLVRSPPMSGKTSLAQLYENYLLNTHNELRIFRISLIWLRKESDWDFTRQFEYYMGGVSWDTFVHECDKIQTILIMDEIQVLYKPEVKRVLQGGSLHIVAFASYGYRGAYSGPGYLKTISPFDLDEINTWNFEDVRYTEQEYADFFSVFCRSNLKLVPEGDVPRLANYVKEATKCHPGLISFVLNDIVLRFRQQGVKRTRACHDVIAISEEEQQLIDKVLFKPGGIDTRSAVADRLIKTNVLSDFRQGYQLRNRKLDFTSPLVRAAYLQERLGSRTRVHTLTNTFEDFIKKAFKLMSPETFKKTLCMGRDDVGAVFASEGWVDFYVDDDHDWMIELVRDGENLEKHREKMKEDGLYGSILKCAKHHAIVDIRSGVGRPRNLKSGVIYVVCSQDFSSVEICINSSWDKVRLCGSGDLYTEL</sequence>
<comment type="caution">
    <text evidence="1">The sequence shown here is derived from an EMBL/GenBank/DDBJ whole genome shotgun (WGS) entry which is preliminary data.</text>
</comment>
<dbReference type="EMBL" id="CAJVPJ010002256">
    <property type="protein sequence ID" value="CAG8616901.1"/>
    <property type="molecule type" value="Genomic_DNA"/>
</dbReference>
<feature type="non-terminal residue" evidence="1">
    <location>
        <position position="506"/>
    </location>
</feature>
<dbReference type="SUPFAM" id="SSF52540">
    <property type="entry name" value="P-loop containing nucleoside triphosphate hydrolases"/>
    <property type="match status" value="1"/>
</dbReference>
<proteinExistence type="predicted"/>
<gene>
    <name evidence="1" type="ORF">POCULU_LOCUS8230</name>
</gene>
<protein>
    <submittedName>
        <fullName evidence="1">6105_t:CDS:1</fullName>
    </submittedName>
</protein>